<dbReference type="EMBL" id="JARKIB010000284">
    <property type="protein sequence ID" value="KAJ7716959.1"/>
    <property type="molecule type" value="Genomic_DNA"/>
</dbReference>
<dbReference type="GO" id="GO:0006508">
    <property type="term" value="P:proteolysis"/>
    <property type="evidence" value="ECO:0007669"/>
    <property type="project" value="UniProtKB-KW"/>
</dbReference>
<dbReference type="InterPro" id="IPR036852">
    <property type="entry name" value="Peptidase_S8/S53_dom_sf"/>
</dbReference>
<dbReference type="PROSITE" id="PS51892">
    <property type="entry name" value="SUBTILASE"/>
    <property type="match status" value="1"/>
</dbReference>
<gene>
    <name evidence="7" type="ORF">B0H16DRAFT_1740927</name>
</gene>
<dbReference type="PANTHER" id="PTHR43806:SF11">
    <property type="entry name" value="CEREVISIN-RELATED"/>
    <property type="match status" value="1"/>
</dbReference>
<evidence type="ECO:0000259" key="6">
    <source>
        <dbReference type="Pfam" id="PF00082"/>
    </source>
</evidence>
<accession>A0AAD7HBW6</accession>
<comment type="similarity">
    <text evidence="1 5">Belongs to the peptidase S8 family.</text>
</comment>
<dbReference type="Proteomes" id="UP001215598">
    <property type="component" value="Unassembled WGS sequence"/>
</dbReference>
<organism evidence="7 8">
    <name type="scientific">Mycena metata</name>
    <dbReference type="NCBI Taxonomy" id="1033252"/>
    <lineage>
        <taxon>Eukaryota</taxon>
        <taxon>Fungi</taxon>
        <taxon>Dikarya</taxon>
        <taxon>Basidiomycota</taxon>
        <taxon>Agaricomycotina</taxon>
        <taxon>Agaricomycetes</taxon>
        <taxon>Agaricomycetidae</taxon>
        <taxon>Agaricales</taxon>
        <taxon>Marasmiineae</taxon>
        <taxon>Mycenaceae</taxon>
        <taxon>Mycena</taxon>
    </lineage>
</organism>
<dbReference type="Gene3D" id="3.40.50.200">
    <property type="entry name" value="Peptidase S8/S53 domain"/>
    <property type="match status" value="1"/>
</dbReference>
<dbReference type="PANTHER" id="PTHR43806">
    <property type="entry name" value="PEPTIDASE S8"/>
    <property type="match status" value="1"/>
</dbReference>
<dbReference type="InterPro" id="IPR023828">
    <property type="entry name" value="Peptidase_S8_Ser-AS"/>
</dbReference>
<evidence type="ECO:0000313" key="7">
    <source>
        <dbReference type="EMBL" id="KAJ7716959.1"/>
    </source>
</evidence>
<evidence type="ECO:0000256" key="1">
    <source>
        <dbReference type="ARBA" id="ARBA00011073"/>
    </source>
</evidence>
<comment type="caution">
    <text evidence="5">Lacks conserved residue(s) required for the propagation of feature annotation.</text>
</comment>
<name>A0AAD7HBW6_9AGAR</name>
<dbReference type="Pfam" id="PF00082">
    <property type="entry name" value="Peptidase_S8"/>
    <property type="match status" value="1"/>
</dbReference>
<dbReference type="PROSITE" id="PS00138">
    <property type="entry name" value="SUBTILASE_SER"/>
    <property type="match status" value="1"/>
</dbReference>
<keyword evidence="3" id="KW-0378">Hydrolase</keyword>
<evidence type="ECO:0000256" key="2">
    <source>
        <dbReference type="ARBA" id="ARBA00022670"/>
    </source>
</evidence>
<protein>
    <submittedName>
        <fullName evidence="7">Peptidase S8/S53 domain-containing protein</fullName>
    </submittedName>
</protein>
<keyword evidence="8" id="KW-1185">Reference proteome</keyword>
<evidence type="ECO:0000256" key="4">
    <source>
        <dbReference type="ARBA" id="ARBA00022825"/>
    </source>
</evidence>
<dbReference type="SUPFAM" id="SSF54897">
    <property type="entry name" value="Protease propeptides/inhibitors"/>
    <property type="match status" value="1"/>
</dbReference>
<comment type="caution">
    <text evidence="7">The sequence shown here is derived from an EMBL/GenBank/DDBJ whole genome shotgun (WGS) entry which is preliminary data.</text>
</comment>
<keyword evidence="2" id="KW-0645">Protease</keyword>
<evidence type="ECO:0000313" key="8">
    <source>
        <dbReference type="Proteomes" id="UP001215598"/>
    </source>
</evidence>
<dbReference type="InterPro" id="IPR050131">
    <property type="entry name" value="Peptidase_S8_subtilisin-like"/>
</dbReference>
<feature type="domain" description="Peptidase S8/S53" evidence="6">
    <location>
        <begin position="178"/>
        <end position="329"/>
    </location>
</feature>
<dbReference type="GO" id="GO:0004252">
    <property type="term" value="F:serine-type endopeptidase activity"/>
    <property type="evidence" value="ECO:0007669"/>
    <property type="project" value="InterPro"/>
</dbReference>
<evidence type="ECO:0000256" key="5">
    <source>
        <dbReference type="PROSITE-ProRule" id="PRU01240"/>
    </source>
</evidence>
<dbReference type="AlphaFoldDB" id="A0AAD7HBW6"/>
<dbReference type="GO" id="GO:0005615">
    <property type="term" value="C:extracellular space"/>
    <property type="evidence" value="ECO:0007669"/>
    <property type="project" value="TreeGrafter"/>
</dbReference>
<sequence length="379" mass="40897">MSVNLGHKQYIVRLKDGVPSGEHFTRLGQLESPPAFTVVHTFAPDFLNAYVATFSDTHLPIFQSHGDLLRVEEDTGNTMDAVIDEGTVSWELARINRADPVSSTDTKYLCTKTFSKQGKTSTFISLIRESNWTTPSLGAEPGRLTSTTVVCRAIPKVMEPMLPASLAELHTELQRHAATLYEVKVLNDSDDTPKLQCMRGMEWLATHAKFPAVANMSFSGEYNKSENEAVEALINLGIHVVVTAGNNSEEASKYSPASTEAAITVGLTNKSDEMGIRSNYGKAVDVFAPGAAIISCGIASTTDTATKWGTSQAAPFVAGIIATLISLDQAKTLRLDADRTEICAKMKVLINELSIKNVLSKLGTWNPAEGIQVLGGLFS</sequence>
<keyword evidence="4" id="KW-0720">Serine protease</keyword>
<proteinExistence type="inferred from homology"/>
<dbReference type="SUPFAM" id="SSF52743">
    <property type="entry name" value="Subtilisin-like"/>
    <property type="match status" value="1"/>
</dbReference>
<dbReference type="InterPro" id="IPR000209">
    <property type="entry name" value="Peptidase_S8/S53_dom"/>
</dbReference>
<reference evidence="7" key="1">
    <citation type="submission" date="2023-03" db="EMBL/GenBank/DDBJ databases">
        <title>Massive genome expansion in bonnet fungi (Mycena s.s.) driven by repeated elements and novel gene families across ecological guilds.</title>
        <authorList>
            <consortium name="Lawrence Berkeley National Laboratory"/>
            <person name="Harder C.B."/>
            <person name="Miyauchi S."/>
            <person name="Viragh M."/>
            <person name="Kuo A."/>
            <person name="Thoen E."/>
            <person name="Andreopoulos B."/>
            <person name="Lu D."/>
            <person name="Skrede I."/>
            <person name="Drula E."/>
            <person name="Henrissat B."/>
            <person name="Morin E."/>
            <person name="Kohler A."/>
            <person name="Barry K."/>
            <person name="LaButti K."/>
            <person name="Morin E."/>
            <person name="Salamov A."/>
            <person name="Lipzen A."/>
            <person name="Mereny Z."/>
            <person name="Hegedus B."/>
            <person name="Baldrian P."/>
            <person name="Stursova M."/>
            <person name="Weitz H."/>
            <person name="Taylor A."/>
            <person name="Grigoriev I.V."/>
            <person name="Nagy L.G."/>
            <person name="Martin F."/>
            <person name="Kauserud H."/>
        </authorList>
    </citation>
    <scope>NUCLEOTIDE SEQUENCE</scope>
    <source>
        <strain evidence="7">CBHHK182m</strain>
    </source>
</reference>
<evidence type="ECO:0000256" key="3">
    <source>
        <dbReference type="ARBA" id="ARBA00022801"/>
    </source>
</evidence>